<protein>
    <recommendedName>
        <fullName evidence="4">Anaphase-promoting complex subunit 7</fullName>
    </recommendedName>
</protein>
<dbReference type="SUPFAM" id="SSF48452">
    <property type="entry name" value="TPR-like"/>
    <property type="match status" value="1"/>
</dbReference>
<evidence type="ECO:0008006" key="4">
    <source>
        <dbReference type="Google" id="ProtNLM"/>
    </source>
</evidence>
<keyword evidence="1" id="KW-0802">TPR repeat</keyword>
<comment type="caution">
    <text evidence="2">The sequence shown here is derived from an EMBL/GenBank/DDBJ whole genome shotgun (WGS) entry which is preliminary data.</text>
</comment>
<feature type="non-terminal residue" evidence="2">
    <location>
        <position position="1"/>
    </location>
</feature>
<sequence length="270" mass="30614">MEVCLLWSWSENGDRMSGIYDHIKQMFDQNLHSNVVYLANFVLSVSDHNPEIISISNKFKTYVHYGDSLYSLGQYRKAENVYRKALQFKKSLIKCKGAKLQENHKETISDIDIKYQIHLCLLNLKQNHQAIGVLQTIPGKQRSPKINMALAKLYHQEGMERSAVSAYKEVLRECPLALEAVEGLLSLGVKGAEVASFMLDGISTLPNMEWLTTWVRARAHFFAKEYMQAGTLLRQLDDRNVLRDNPTLLVALGECLHHAGDHSAALTVLL</sequence>
<evidence type="ECO:0000313" key="2">
    <source>
        <dbReference type="EMBL" id="KAG8226887.1"/>
    </source>
</evidence>
<dbReference type="Gene3D" id="1.25.40.10">
    <property type="entry name" value="Tetratricopeptide repeat domain"/>
    <property type="match status" value="1"/>
</dbReference>
<dbReference type="InterPro" id="IPR019734">
    <property type="entry name" value="TPR_rpt"/>
</dbReference>
<gene>
    <name evidence="2" type="ORF">J437_LFUL005646</name>
</gene>
<proteinExistence type="predicted"/>
<dbReference type="Proteomes" id="UP000792457">
    <property type="component" value="Unassembled WGS sequence"/>
</dbReference>
<organism evidence="2 3">
    <name type="scientific">Ladona fulva</name>
    <name type="common">Scarce chaser dragonfly</name>
    <name type="synonym">Libellula fulva</name>
    <dbReference type="NCBI Taxonomy" id="123851"/>
    <lineage>
        <taxon>Eukaryota</taxon>
        <taxon>Metazoa</taxon>
        <taxon>Ecdysozoa</taxon>
        <taxon>Arthropoda</taxon>
        <taxon>Hexapoda</taxon>
        <taxon>Insecta</taxon>
        <taxon>Pterygota</taxon>
        <taxon>Palaeoptera</taxon>
        <taxon>Odonata</taxon>
        <taxon>Epiprocta</taxon>
        <taxon>Anisoptera</taxon>
        <taxon>Libelluloidea</taxon>
        <taxon>Libellulidae</taxon>
        <taxon>Ladona</taxon>
    </lineage>
</organism>
<reference evidence="2" key="2">
    <citation type="submission" date="2017-10" db="EMBL/GenBank/DDBJ databases">
        <title>Ladona fulva Genome sequencing and assembly.</title>
        <authorList>
            <person name="Murali S."/>
            <person name="Richards S."/>
            <person name="Bandaranaike D."/>
            <person name="Bellair M."/>
            <person name="Blankenburg K."/>
            <person name="Chao H."/>
            <person name="Dinh H."/>
            <person name="Doddapaneni H."/>
            <person name="Dugan-Rocha S."/>
            <person name="Elkadiri S."/>
            <person name="Gnanaolivu R."/>
            <person name="Hernandez B."/>
            <person name="Skinner E."/>
            <person name="Javaid M."/>
            <person name="Lee S."/>
            <person name="Li M."/>
            <person name="Ming W."/>
            <person name="Munidasa M."/>
            <person name="Muniz J."/>
            <person name="Nguyen L."/>
            <person name="Hughes D."/>
            <person name="Osuji N."/>
            <person name="Pu L.-L."/>
            <person name="Puazo M."/>
            <person name="Qu C."/>
            <person name="Quiroz J."/>
            <person name="Raj R."/>
            <person name="Weissenberger G."/>
            <person name="Xin Y."/>
            <person name="Zou X."/>
            <person name="Han Y."/>
            <person name="Worley K."/>
            <person name="Muzny D."/>
            <person name="Gibbs R."/>
        </authorList>
    </citation>
    <scope>NUCLEOTIDE SEQUENCE</scope>
    <source>
        <strain evidence="2">Sampled in the wild</strain>
    </source>
</reference>
<evidence type="ECO:0000256" key="1">
    <source>
        <dbReference type="PROSITE-ProRule" id="PRU00339"/>
    </source>
</evidence>
<reference evidence="2" key="1">
    <citation type="submission" date="2013-04" db="EMBL/GenBank/DDBJ databases">
        <authorList>
            <person name="Qu J."/>
            <person name="Murali S.C."/>
            <person name="Bandaranaike D."/>
            <person name="Bellair M."/>
            <person name="Blankenburg K."/>
            <person name="Chao H."/>
            <person name="Dinh H."/>
            <person name="Doddapaneni H."/>
            <person name="Downs B."/>
            <person name="Dugan-Rocha S."/>
            <person name="Elkadiri S."/>
            <person name="Gnanaolivu R.D."/>
            <person name="Hernandez B."/>
            <person name="Javaid M."/>
            <person name="Jayaseelan J.C."/>
            <person name="Lee S."/>
            <person name="Li M."/>
            <person name="Ming W."/>
            <person name="Munidasa M."/>
            <person name="Muniz J."/>
            <person name="Nguyen L."/>
            <person name="Ongeri F."/>
            <person name="Osuji N."/>
            <person name="Pu L.-L."/>
            <person name="Puazo M."/>
            <person name="Qu C."/>
            <person name="Quiroz J."/>
            <person name="Raj R."/>
            <person name="Weissenberger G."/>
            <person name="Xin Y."/>
            <person name="Zou X."/>
            <person name="Han Y."/>
            <person name="Richards S."/>
            <person name="Worley K."/>
            <person name="Muzny D."/>
            <person name="Gibbs R."/>
        </authorList>
    </citation>
    <scope>NUCLEOTIDE SEQUENCE</scope>
    <source>
        <strain evidence="2">Sampled in the wild</strain>
    </source>
</reference>
<dbReference type="Pfam" id="PF13181">
    <property type="entry name" value="TPR_8"/>
    <property type="match status" value="1"/>
</dbReference>
<dbReference type="AlphaFoldDB" id="A0A8K0K3A6"/>
<dbReference type="OrthoDB" id="308440at2759"/>
<dbReference type="InterPro" id="IPR011990">
    <property type="entry name" value="TPR-like_helical_dom_sf"/>
</dbReference>
<dbReference type="EMBL" id="KZ308301">
    <property type="protein sequence ID" value="KAG8226887.1"/>
    <property type="molecule type" value="Genomic_DNA"/>
</dbReference>
<accession>A0A8K0K3A6</accession>
<evidence type="ECO:0000313" key="3">
    <source>
        <dbReference type="Proteomes" id="UP000792457"/>
    </source>
</evidence>
<feature type="repeat" description="TPR" evidence="1">
    <location>
        <begin position="59"/>
        <end position="92"/>
    </location>
</feature>
<name>A0A8K0K3A6_LADFU</name>
<dbReference type="PROSITE" id="PS50005">
    <property type="entry name" value="TPR"/>
    <property type="match status" value="1"/>
</dbReference>
<keyword evidence="3" id="KW-1185">Reference proteome</keyword>